<proteinExistence type="predicted"/>
<accession>A0A0B0MKY1</accession>
<evidence type="ECO:0000313" key="1">
    <source>
        <dbReference type="EMBL" id="KHG01042.1"/>
    </source>
</evidence>
<protein>
    <submittedName>
        <fullName evidence="1">Uncharacterized protein</fullName>
    </submittedName>
</protein>
<sequence>MPSDLSPDLPSGLSPDIIRRTMHTYINKS</sequence>
<reference evidence="2" key="1">
    <citation type="submission" date="2014-09" db="EMBL/GenBank/DDBJ databases">
        <authorList>
            <person name="Mudge J."/>
            <person name="Ramaraj T."/>
            <person name="Lindquist I.E."/>
            <person name="Bharti A.K."/>
            <person name="Sundararajan A."/>
            <person name="Cameron C.T."/>
            <person name="Woodward J.E."/>
            <person name="May G.D."/>
            <person name="Brubaker C."/>
            <person name="Broadhvest J."/>
            <person name="Wilkins T.A."/>
        </authorList>
    </citation>
    <scope>NUCLEOTIDE SEQUENCE</scope>
    <source>
        <strain evidence="2">cv. AKA8401</strain>
    </source>
</reference>
<comment type="caution">
    <text evidence="1">The sequence shown here is derived from an EMBL/GenBank/DDBJ whole genome shotgun (WGS) entry which is preliminary data.</text>
</comment>
<dbReference type="AlphaFoldDB" id="A0A0B0MKY1"/>
<organism evidence="1 2">
    <name type="scientific">Gossypium arboreum</name>
    <name type="common">Tree cotton</name>
    <name type="synonym">Gossypium nanking</name>
    <dbReference type="NCBI Taxonomy" id="29729"/>
    <lineage>
        <taxon>Eukaryota</taxon>
        <taxon>Viridiplantae</taxon>
        <taxon>Streptophyta</taxon>
        <taxon>Embryophyta</taxon>
        <taxon>Tracheophyta</taxon>
        <taxon>Spermatophyta</taxon>
        <taxon>Magnoliopsida</taxon>
        <taxon>eudicotyledons</taxon>
        <taxon>Gunneridae</taxon>
        <taxon>Pentapetalae</taxon>
        <taxon>rosids</taxon>
        <taxon>malvids</taxon>
        <taxon>Malvales</taxon>
        <taxon>Malvaceae</taxon>
        <taxon>Malvoideae</taxon>
        <taxon>Gossypium</taxon>
    </lineage>
</organism>
<gene>
    <name evidence="1" type="ORF">F383_39170</name>
</gene>
<keyword evidence="2" id="KW-1185">Reference proteome</keyword>
<dbReference type="Proteomes" id="UP000032142">
    <property type="component" value="Unassembled WGS sequence"/>
</dbReference>
<evidence type="ECO:0000313" key="2">
    <source>
        <dbReference type="Proteomes" id="UP000032142"/>
    </source>
</evidence>
<dbReference type="EMBL" id="JRRC01166283">
    <property type="protein sequence ID" value="KHG01042.1"/>
    <property type="molecule type" value="Genomic_DNA"/>
</dbReference>
<name>A0A0B0MKY1_GOSAR</name>